<proteinExistence type="predicted"/>
<evidence type="ECO:0000313" key="1">
    <source>
        <dbReference type="EMBL" id="KAK7372302.1"/>
    </source>
</evidence>
<dbReference type="Proteomes" id="UP001374584">
    <property type="component" value="Unassembled WGS sequence"/>
</dbReference>
<keyword evidence="2" id="KW-1185">Reference proteome</keyword>
<accession>A0AAN9RIA4</accession>
<comment type="caution">
    <text evidence="1">The sequence shown here is derived from an EMBL/GenBank/DDBJ whole genome shotgun (WGS) entry which is preliminary data.</text>
</comment>
<dbReference type="AlphaFoldDB" id="A0AAN9RIA4"/>
<protein>
    <submittedName>
        <fullName evidence="1">Uncharacterized protein</fullName>
    </submittedName>
</protein>
<organism evidence="1 2">
    <name type="scientific">Phaseolus coccineus</name>
    <name type="common">Scarlet runner bean</name>
    <name type="synonym">Phaseolus multiflorus</name>
    <dbReference type="NCBI Taxonomy" id="3886"/>
    <lineage>
        <taxon>Eukaryota</taxon>
        <taxon>Viridiplantae</taxon>
        <taxon>Streptophyta</taxon>
        <taxon>Embryophyta</taxon>
        <taxon>Tracheophyta</taxon>
        <taxon>Spermatophyta</taxon>
        <taxon>Magnoliopsida</taxon>
        <taxon>eudicotyledons</taxon>
        <taxon>Gunneridae</taxon>
        <taxon>Pentapetalae</taxon>
        <taxon>rosids</taxon>
        <taxon>fabids</taxon>
        <taxon>Fabales</taxon>
        <taxon>Fabaceae</taxon>
        <taxon>Papilionoideae</taxon>
        <taxon>50 kb inversion clade</taxon>
        <taxon>NPAAA clade</taxon>
        <taxon>indigoferoid/millettioid clade</taxon>
        <taxon>Phaseoleae</taxon>
        <taxon>Phaseolus</taxon>
    </lineage>
</organism>
<dbReference type="EMBL" id="JAYMYR010000003">
    <property type="protein sequence ID" value="KAK7372302.1"/>
    <property type="molecule type" value="Genomic_DNA"/>
</dbReference>
<name>A0AAN9RIA4_PHACN</name>
<gene>
    <name evidence="1" type="ORF">VNO80_05677</name>
</gene>
<sequence>MELCENNSLESTLSGAKNEEKGCAAAPKLNGEGKSKVRDADGKLSIASVFERSMVDDLKSVQPGTSKGRPVEKNELRKFVVATVTSSSVAESSTITGSLGYVPKFFQSKSINRASQARVRLRSPTLVFLPIFSPLELDCDLMGL</sequence>
<evidence type="ECO:0000313" key="2">
    <source>
        <dbReference type="Proteomes" id="UP001374584"/>
    </source>
</evidence>
<reference evidence="1 2" key="1">
    <citation type="submission" date="2024-01" db="EMBL/GenBank/DDBJ databases">
        <title>The genomes of 5 underutilized Papilionoideae crops provide insights into root nodulation and disease resistanc.</title>
        <authorList>
            <person name="Jiang F."/>
        </authorList>
    </citation>
    <scope>NUCLEOTIDE SEQUENCE [LARGE SCALE GENOMIC DNA]</scope>
    <source>
        <strain evidence="1">JINMINGXINNONG_FW02</strain>
        <tissue evidence="1">Leaves</tissue>
    </source>
</reference>